<comment type="subcellular location">
    <subcellularLocation>
        <location evidence="1">Cell membrane</location>
        <topology evidence="1">Multi-pass membrane protein</topology>
    </subcellularLocation>
</comment>
<dbReference type="EMBL" id="JAURUR010000013">
    <property type="protein sequence ID" value="MDP9765621.1"/>
    <property type="molecule type" value="Genomic_DNA"/>
</dbReference>
<feature type="transmembrane region" description="Helical" evidence="7">
    <location>
        <begin position="194"/>
        <end position="218"/>
    </location>
</feature>
<evidence type="ECO:0000256" key="7">
    <source>
        <dbReference type="SAM" id="Phobius"/>
    </source>
</evidence>
<feature type="compositionally biased region" description="Basic and acidic residues" evidence="6">
    <location>
        <begin position="323"/>
        <end position="337"/>
    </location>
</feature>
<keyword evidence="9" id="KW-1185">Reference proteome</keyword>
<feature type="transmembrane region" description="Helical" evidence="7">
    <location>
        <begin position="108"/>
        <end position="127"/>
    </location>
</feature>
<keyword evidence="5 7" id="KW-0472">Membrane</keyword>
<evidence type="ECO:0000313" key="8">
    <source>
        <dbReference type="EMBL" id="MDP9765621.1"/>
    </source>
</evidence>
<evidence type="ECO:0000256" key="2">
    <source>
        <dbReference type="ARBA" id="ARBA00022475"/>
    </source>
</evidence>
<comment type="caution">
    <text evidence="8">The sequence shown here is derived from an EMBL/GenBank/DDBJ whole genome shotgun (WGS) entry which is preliminary data.</text>
</comment>
<reference evidence="8 9" key="1">
    <citation type="submission" date="2023-07" db="EMBL/GenBank/DDBJ databases">
        <title>Genomic Encyclopedia of Type Strains, Phase IV (KMG-IV): sequencing the most valuable type-strain genomes for metagenomic binning, comparative biology and taxonomic classification.</title>
        <authorList>
            <person name="Goeker M."/>
        </authorList>
    </citation>
    <scope>NUCLEOTIDE SEQUENCE [LARGE SCALE GENOMIC DNA]</scope>
    <source>
        <strain evidence="8 9">NIO-1023</strain>
    </source>
</reference>
<evidence type="ECO:0000256" key="6">
    <source>
        <dbReference type="SAM" id="MobiDB-lite"/>
    </source>
</evidence>
<evidence type="ECO:0000313" key="9">
    <source>
        <dbReference type="Proteomes" id="UP001232163"/>
    </source>
</evidence>
<dbReference type="Proteomes" id="UP001232163">
    <property type="component" value="Unassembled WGS sequence"/>
</dbReference>
<dbReference type="InterPro" id="IPR036259">
    <property type="entry name" value="MFS_trans_sf"/>
</dbReference>
<feature type="region of interest" description="Disordered" evidence="6">
    <location>
        <begin position="313"/>
        <end position="337"/>
    </location>
</feature>
<proteinExistence type="predicted"/>
<keyword evidence="4 7" id="KW-1133">Transmembrane helix</keyword>
<evidence type="ECO:0000256" key="1">
    <source>
        <dbReference type="ARBA" id="ARBA00004651"/>
    </source>
</evidence>
<dbReference type="PANTHER" id="PTHR30213">
    <property type="entry name" value="INNER MEMBRANE PROTEIN YHJD"/>
    <property type="match status" value="1"/>
</dbReference>
<dbReference type="InterPro" id="IPR017039">
    <property type="entry name" value="Virul_fac_BrkB"/>
</dbReference>
<dbReference type="NCBIfam" id="TIGR00765">
    <property type="entry name" value="yihY_not_rbn"/>
    <property type="match status" value="1"/>
</dbReference>
<name>A0ABT9MGD0_9DEIO</name>
<feature type="transmembrane region" description="Helical" evidence="7">
    <location>
        <begin position="264"/>
        <end position="284"/>
    </location>
</feature>
<evidence type="ECO:0000256" key="3">
    <source>
        <dbReference type="ARBA" id="ARBA00022692"/>
    </source>
</evidence>
<dbReference type="RefSeq" id="WP_307467884.1">
    <property type="nucleotide sequence ID" value="NZ_JAURUR010000013.1"/>
</dbReference>
<feature type="transmembrane region" description="Helical" evidence="7">
    <location>
        <begin position="230"/>
        <end position="252"/>
    </location>
</feature>
<keyword evidence="2" id="KW-1003">Cell membrane</keyword>
<sequence>MTRVPAPTAAPRPMGIGDIFTMLKDAALAFGQDKAPRLSAAIAFYAMLSLSPLLVLAVALLGRFLTDPGTLQGLFGPNGTVTQALGPQAATTLQGLIPKGDALNKGTLIASLVGFVTLFLGATGLFVQLQDTLNSMWGADPPPKQTVAQMVKTRAVAFLMILFIGAILITFLGVNTYLSSIASDLGDRFGAGAFFVRLVSLLVSTLFLTPVFAFIFKFLPTIKLEWRETWVGAAVTALLFSVGQVLISIYLGRTAPGSAFGASAALFALLVWIYYSGMIFFFGAEVTWVYSQKYGSHAGGAANVAKKQALAQRGAHIPTEPSEQERRAAAQADEPVRDSRGRVLGLPVPRLPTRQERRDRARARAANPSLLPTLGGAVWNLLSAALAIPSLLVLKLVGLNGRKR</sequence>
<evidence type="ECO:0000256" key="4">
    <source>
        <dbReference type="ARBA" id="ARBA00022989"/>
    </source>
</evidence>
<protein>
    <submittedName>
        <fullName evidence="8">Membrane protein</fullName>
    </submittedName>
</protein>
<dbReference type="SUPFAM" id="SSF103473">
    <property type="entry name" value="MFS general substrate transporter"/>
    <property type="match status" value="1"/>
</dbReference>
<feature type="transmembrane region" description="Helical" evidence="7">
    <location>
        <begin position="155"/>
        <end position="174"/>
    </location>
</feature>
<evidence type="ECO:0000256" key="5">
    <source>
        <dbReference type="ARBA" id="ARBA00023136"/>
    </source>
</evidence>
<feature type="transmembrane region" description="Helical" evidence="7">
    <location>
        <begin position="377"/>
        <end position="397"/>
    </location>
</feature>
<keyword evidence="3 7" id="KW-0812">Transmembrane</keyword>
<accession>A0ABT9MGD0</accession>
<organism evidence="8 9">
    <name type="scientific">Deinococcus enclensis</name>
    <dbReference type="NCBI Taxonomy" id="1049582"/>
    <lineage>
        <taxon>Bacteria</taxon>
        <taxon>Thermotogati</taxon>
        <taxon>Deinococcota</taxon>
        <taxon>Deinococci</taxon>
        <taxon>Deinococcales</taxon>
        <taxon>Deinococcaceae</taxon>
        <taxon>Deinococcus</taxon>
    </lineage>
</organism>
<feature type="transmembrane region" description="Helical" evidence="7">
    <location>
        <begin position="42"/>
        <end position="62"/>
    </location>
</feature>
<gene>
    <name evidence="8" type="ORF">QO006_003074</name>
</gene>
<dbReference type="PANTHER" id="PTHR30213:SF1">
    <property type="entry name" value="INNER MEMBRANE PROTEIN YHJD"/>
    <property type="match status" value="1"/>
</dbReference>
<dbReference type="Pfam" id="PF03631">
    <property type="entry name" value="Virul_fac_BrkB"/>
    <property type="match status" value="1"/>
</dbReference>